<evidence type="ECO:0000256" key="1">
    <source>
        <dbReference type="ARBA" id="ARBA00000085"/>
    </source>
</evidence>
<evidence type="ECO:0000313" key="10">
    <source>
        <dbReference type="EMBL" id="MUP38865.1"/>
    </source>
</evidence>
<keyword evidence="7 8" id="KW-0472">Membrane</keyword>
<dbReference type="InterPro" id="IPR050736">
    <property type="entry name" value="Sensor_HK_Regulatory"/>
</dbReference>
<dbReference type="InterPro" id="IPR003594">
    <property type="entry name" value="HATPase_dom"/>
</dbReference>
<evidence type="ECO:0000256" key="4">
    <source>
        <dbReference type="ARBA" id="ARBA00022679"/>
    </source>
</evidence>
<reference evidence="10 13" key="2">
    <citation type="submission" date="2019-12" db="EMBL/GenBank/DDBJ databases">
        <title>Draft genome sequence of Labilibaculum sp. strain 44 isolated from deep waters of Black Sea.</title>
        <authorList>
            <person name="Yadav S."/>
            <person name="Villanueva L."/>
        </authorList>
    </citation>
    <scope>NUCLEOTIDE SEQUENCE [LARGE SCALE GENOMIC DNA]</scope>
    <source>
        <strain evidence="10 13">44</strain>
    </source>
</reference>
<keyword evidence="3" id="KW-0597">Phosphoprotein</keyword>
<dbReference type="CDD" id="cd16922">
    <property type="entry name" value="HATPase_EvgS-ArcB-TorS-like"/>
    <property type="match status" value="1"/>
</dbReference>
<dbReference type="PANTHER" id="PTHR43711:SF31">
    <property type="entry name" value="HISTIDINE KINASE"/>
    <property type="match status" value="1"/>
</dbReference>
<dbReference type="Pfam" id="PF04392">
    <property type="entry name" value="ABC_sub_bind"/>
    <property type="match status" value="1"/>
</dbReference>
<dbReference type="InterPro" id="IPR003661">
    <property type="entry name" value="HisK_dim/P_dom"/>
</dbReference>
<dbReference type="SUPFAM" id="SSF47384">
    <property type="entry name" value="Homodimeric domain of signal transducing histidine kinase"/>
    <property type="match status" value="1"/>
</dbReference>
<dbReference type="FunFam" id="3.30.565.10:FF:000006">
    <property type="entry name" value="Sensor histidine kinase WalK"/>
    <property type="match status" value="1"/>
</dbReference>
<dbReference type="EMBL" id="QTZN02000034">
    <property type="protein sequence ID" value="MVB08070.1"/>
    <property type="molecule type" value="Genomic_DNA"/>
</dbReference>
<evidence type="ECO:0000256" key="8">
    <source>
        <dbReference type="SAM" id="Phobius"/>
    </source>
</evidence>
<dbReference type="EMBL" id="WOTW01000034">
    <property type="protein sequence ID" value="MUP38865.1"/>
    <property type="molecule type" value="Genomic_DNA"/>
</dbReference>
<dbReference type="OrthoDB" id="9796457at2"/>
<sequence>MFMRITKQYFSIVLFLFIFCFKGFSANQKDILVLNSYHNGLSWTDSIVSSIKREFSTKLSYSIYIEDMDTKRYFSQNYLNLLAKFYQEKYKNKKFDLIISTDNNAYDFLLEYKNQIFGSVPVLFCGLNSTIDVPKGYSGVFENMNFCSTIHLIKENHPKFSELVIVSDKTTTGKVMAQFVEDDIKNMEELIPYRIIQPDNMPNLQKELSSLDKNSIVLYLLYNRDSEGKYYTYEDSFREVIPYCKVPIYCVWDFYMGHGAVGGTLITGRNQGKQVAEMAKRVLSGTSIDDIPSQKAKYENCFDYKQLTQFNIDRSKLPKDSRIINEPYSFVRENKEIVILTLTVLILLTIIIIVMTINMHLRKVRAQKEKAHLLEIKANHEELKISKEAAEESSRLKSAFLANMSHEIRTPMNAILGFTDLLAGDDVEKEKRTRFISIIQRNTKHLLRLISDILDISKIETNQLKIVKNKCVLDNLFVNLNEIYEAILDLHDNKNLSIITTVPDDKSISEFNTDTMRLVQIFNNLIENSIKFTNIGTIEIGYDIKGDFLRFFVKDTGIGISEDKQKIIFDRFRQADLNADTRTYGGTGLGLAISKSLVELLGGEIWFTSKLNEGTTFYFTIPF</sequence>
<dbReference type="FunFam" id="1.10.287.130:FF:000001">
    <property type="entry name" value="Two-component sensor histidine kinase"/>
    <property type="match status" value="1"/>
</dbReference>
<evidence type="ECO:0000256" key="6">
    <source>
        <dbReference type="ARBA" id="ARBA00023012"/>
    </source>
</evidence>
<dbReference type="AlphaFoldDB" id="A0A7M4D886"/>
<dbReference type="InterPro" id="IPR004358">
    <property type="entry name" value="Sig_transdc_His_kin-like_C"/>
</dbReference>
<dbReference type="InterPro" id="IPR007487">
    <property type="entry name" value="ABC_transpt-TYRBP-like"/>
</dbReference>
<dbReference type="Gene3D" id="1.10.287.130">
    <property type="match status" value="1"/>
</dbReference>
<dbReference type="Proteomes" id="UP000285951">
    <property type="component" value="Unassembled WGS sequence"/>
</dbReference>
<dbReference type="PANTHER" id="PTHR43711">
    <property type="entry name" value="TWO-COMPONENT HISTIDINE KINASE"/>
    <property type="match status" value="1"/>
</dbReference>
<evidence type="ECO:0000313" key="13">
    <source>
        <dbReference type="Proteomes" id="UP000462449"/>
    </source>
</evidence>
<comment type="caution">
    <text evidence="10">The sequence shown here is derived from an EMBL/GenBank/DDBJ whole genome shotgun (WGS) entry which is preliminary data.</text>
</comment>
<name>A0A7M4D886_9BACT</name>
<reference evidence="11 12" key="1">
    <citation type="submission" date="2019-11" db="EMBL/GenBank/DDBJ databases">
        <title>Draft genome sequence of Labilibaculum sp. strain SYP isolated from Black Sea.</title>
        <authorList>
            <person name="Yadav S."/>
            <person name="Villanueva L."/>
        </authorList>
    </citation>
    <scope>NUCLEOTIDE SEQUENCE [LARGE SCALE GENOMIC DNA]</scope>
    <source>
        <strain evidence="11 12">44</strain>
    </source>
</reference>
<keyword evidence="8" id="KW-1133">Transmembrane helix</keyword>
<keyword evidence="6" id="KW-0902">Two-component regulatory system</keyword>
<dbReference type="Gene3D" id="3.40.50.2300">
    <property type="match status" value="2"/>
</dbReference>
<dbReference type="InterPro" id="IPR036097">
    <property type="entry name" value="HisK_dim/P_sf"/>
</dbReference>
<evidence type="ECO:0000256" key="3">
    <source>
        <dbReference type="ARBA" id="ARBA00022553"/>
    </source>
</evidence>
<evidence type="ECO:0000256" key="2">
    <source>
        <dbReference type="ARBA" id="ARBA00012438"/>
    </source>
</evidence>
<dbReference type="Pfam" id="PF02518">
    <property type="entry name" value="HATPase_c"/>
    <property type="match status" value="1"/>
</dbReference>
<dbReference type="SMART" id="SM00388">
    <property type="entry name" value="HisKA"/>
    <property type="match status" value="1"/>
</dbReference>
<gene>
    <name evidence="11" type="ORF">DWB62_013685</name>
    <name evidence="10" type="ORF">GNY23_13685</name>
</gene>
<proteinExistence type="predicted"/>
<keyword evidence="8" id="KW-0812">Transmembrane</keyword>
<protein>
    <recommendedName>
        <fullName evidence="2">histidine kinase</fullName>
        <ecNumber evidence="2">2.7.13.3</ecNumber>
    </recommendedName>
</protein>
<feature type="transmembrane region" description="Helical" evidence="8">
    <location>
        <begin position="337"/>
        <end position="361"/>
    </location>
</feature>
<dbReference type="GO" id="GO:0000155">
    <property type="term" value="F:phosphorelay sensor kinase activity"/>
    <property type="evidence" value="ECO:0007669"/>
    <property type="project" value="InterPro"/>
</dbReference>
<dbReference type="Proteomes" id="UP000462449">
    <property type="component" value="Unassembled WGS sequence"/>
</dbReference>
<dbReference type="Pfam" id="PF00512">
    <property type="entry name" value="HisKA"/>
    <property type="match status" value="1"/>
</dbReference>
<dbReference type="Gene3D" id="3.30.565.10">
    <property type="entry name" value="Histidine kinase-like ATPase, C-terminal domain"/>
    <property type="match status" value="1"/>
</dbReference>
<dbReference type="InterPro" id="IPR005467">
    <property type="entry name" value="His_kinase_dom"/>
</dbReference>
<feature type="domain" description="Histidine kinase" evidence="9">
    <location>
        <begin position="403"/>
        <end position="623"/>
    </location>
</feature>
<dbReference type="SUPFAM" id="SSF55874">
    <property type="entry name" value="ATPase domain of HSP90 chaperone/DNA topoisomerase II/histidine kinase"/>
    <property type="match status" value="1"/>
</dbReference>
<dbReference type="PRINTS" id="PR00344">
    <property type="entry name" value="BCTRLSENSOR"/>
</dbReference>
<keyword evidence="4" id="KW-0808">Transferase</keyword>
<dbReference type="PROSITE" id="PS50109">
    <property type="entry name" value="HIS_KIN"/>
    <property type="match status" value="1"/>
</dbReference>
<evidence type="ECO:0000259" key="9">
    <source>
        <dbReference type="PROSITE" id="PS50109"/>
    </source>
</evidence>
<keyword evidence="5" id="KW-0418">Kinase</keyword>
<evidence type="ECO:0000313" key="12">
    <source>
        <dbReference type="Proteomes" id="UP000285951"/>
    </source>
</evidence>
<evidence type="ECO:0000313" key="11">
    <source>
        <dbReference type="EMBL" id="MVB08070.1"/>
    </source>
</evidence>
<evidence type="ECO:0000256" key="7">
    <source>
        <dbReference type="ARBA" id="ARBA00023136"/>
    </source>
</evidence>
<accession>A0A7M4D886</accession>
<organism evidence="10 13">
    <name type="scientific">Labilibaculum euxinus</name>
    <dbReference type="NCBI Taxonomy" id="2686357"/>
    <lineage>
        <taxon>Bacteria</taxon>
        <taxon>Pseudomonadati</taxon>
        <taxon>Bacteroidota</taxon>
        <taxon>Bacteroidia</taxon>
        <taxon>Marinilabiliales</taxon>
        <taxon>Marinifilaceae</taxon>
        <taxon>Labilibaculum</taxon>
    </lineage>
</organism>
<dbReference type="SMART" id="SM00387">
    <property type="entry name" value="HATPase_c"/>
    <property type="match status" value="1"/>
</dbReference>
<dbReference type="CDD" id="cd00082">
    <property type="entry name" value="HisKA"/>
    <property type="match status" value="1"/>
</dbReference>
<keyword evidence="12" id="KW-1185">Reference proteome</keyword>
<dbReference type="InterPro" id="IPR036890">
    <property type="entry name" value="HATPase_C_sf"/>
</dbReference>
<evidence type="ECO:0000256" key="5">
    <source>
        <dbReference type="ARBA" id="ARBA00022777"/>
    </source>
</evidence>
<dbReference type="EC" id="2.7.13.3" evidence="2"/>
<comment type="catalytic activity">
    <reaction evidence="1">
        <text>ATP + protein L-histidine = ADP + protein N-phospho-L-histidine.</text>
        <dbReference type="EC" id="2.7.13.3"/>
    </reaction>
</comment>